<keyword evidence="3" id="KW-1185">Reference proteome</keyword>
<proteinExistence type="predicted"/>
<dbReference type="AlphaFoldDB" id="A0A1E4TYT0"/>
<gene>
    <name evidence="2" type="ORF">PACTADRAFT_48687</name>
</gene>
<keyword evidence="1" id="KW-1133">Transmembrane helix</keyword>
<evidence type="ECO:0000313" key="3">
    <source>
        <dbReference type="Proteomes" id="UP000094236"/>
    </source>
</evidence>
<protein>
    <submittedName>
        <fullName evidence="2">Uncharacterized protein</fullName>
    </submittedName>
</protein>
<organism evidence="2 3">
    <name type="scientific">Pachysolen tannophilus NRRL Y-2460</name>
    <dbReference type="NCBI Taxonomy" id="669874"/>
    <lineage>
        <taxon>Eukaryota</taxon>
        <taxon>Fungi</taxon>
        <taxon>Dikarya</taxon>
        <taxon>Ascomycota</taxon>
        <taxon>Saccharomycotina</taxon>
        <taxon>Pichiomycetes</taxon>
        <taxon>Pachysolenaceae</taxon>
        <taxon>Pachysolen</taxon>
    </lineage>
</organism>
<evidence type="ECO:0000256" key="1">
    <source>
        <dbReference type="SAM" id="Phobius"/>
    </source>
</evidence>
<feature type="transmembrane region" description="Helical" evidence="1">
    <location>
        <begin position="6"/>
        <end position="24"/>
    </location>
</feature>
<evidence type="ECO:0000313" key="2">
    <source>
        <dbReference type="EMBL" id="ODV96891.1"/>
    </source>
</evidence>
<dbReference type="EMBL" id="KV454012">
    <property type="protein sequence ID" value="ODV96891.1"/>
    <property type="molecule type" value="Genomic_DNA"/>
</dbReference>
<keyword evidence="1" id="KW-0812">Transmembrane</keyword>
<name>A0A1E4TYT0_PACTA</name>
<sequence length="58" mass="6397">MGRVPASLLFKMSFLILNCLLFFLSREHTTSMNDHFNSYGLSGSITDKVAASLNLSLS</sequence>
<accession>A0A1E4TYT0</accession>
<reference evidence="3" key="1">
    <citation type="submission" date="2016-05" db="EMBL/GenBank/DDBJ databases">
        <title>Comparative genomics of biotechnologically important yeasts.</title>
        <authorList>
            <consortium name="DOE Joint Genome Institute"/>
            <person name="Riley R."/>
            <person name="Haridas S."/>
            <person name="Wolfe K.H."/>
            <person name="Lopes M.R."/>
            <person name="Hittinger C.T."/>
            <person name="Goker M."/>
            <person name="Salamov A."/>
            <person name="Wisecaver J."/>
            <person name="Long T.M."/>
            <person name="Aerts A.L."/>
            <person name="Barry K."/>
            <person name="Choi C."/>
            <person name="Clum A."/>
            <person name="Coughlan A.Y."/>
            <person name="Deshpande S."/>
            <person name="Douglass A.P."/>
            <person name="Hanson S.J."/>
            <person name="Klenk H.-P."/>
            <person name="Labutti K."/>
            <person name="Lapidus A."/>
            <person name="Lindquist E."/>
            <person name="Lipzen A."/>
            <person name="Meier-Kolthoff J.P."/>
            <person name="Ohm R.A."/>
            <person name="Otillar R.P."/>
            <person name="Pangilinan J."/>
            <person name="Peng Y."/>
            <person name="Rokas A."/>
            <person name="Rosa C.A."/>
            <person name="Scheuner C."/>
            <person name="Sibirny A.A."/>
            <person name="Slot J.C."/>
            <person name="Stielow J.B."/>
            <person name="Sun H."/>
            <person name="Kurtzman C.P."/>
            <person name="Blackwell M."/>
            <person name="Grigoriev I.V."/>
            <person name="Jeffries T.W."/>
        </authorList>
    </citation>
    <scope>NUCLEOTIDE SEQUENCE [LARGE SCALE GENOMIC DNA]</scope>
    <source>
        <strain evidence="3">NRRL Y-2460</strain>
    </source>
</reference>
<dbReference type="Proteomes" id="UP000094236">
    <property type="component" value="Unassembled WGS sequence"/>
</dbReference>
<keyword evidence="1" id="KW-0472">Membrane</keyword>